<protein>
    <recommendedName>
        <fullName evidence="1">Methyltransferase domain-containing protein</fullName>
    </recommendedName>
</protein>
<dbReference type="CDD" id="cd02440">
    <property type="entry name" value="AdoMet_MTases"/>
    <property type="match status" value="1"/>
</dbReference>
<dbReference type="InterPro" id="IPR041698">
    <property type="entry name" value="Methyltransf_25"/>
</dbReference>
<dbReference type="PANTHER" id="PTHR43591">
    <property type="entry name" value="METHYLTRANSFERASE"/>
    <property type="match status" value="1"/>
</dbReference>
<proteinExistence type="predicted"/>
<dbReference type="GO" id="GO:0008168">
    <property type="term" value="F:methyltransferase activity"/>
    <property type="evidence" value="ECO:0007669"/>
    <property type="project" value="TreeGrafter"/>
</dbReference>
<organism evidence="2 3">
    <name type="scientific">Rhizopus azygosporus</name>
    <name type="common">Rhizopus microsporus var. azygosporus</name>
    <dbReference type="NCBI Taxonomy" id="86630"/>
    <lineage>
        <taxon>Eukaryota</taxon>
        <taxon>Fungi</taxon>
        <taxon>Fungi incertae sedis</taxon>
        <taxon>Mucoromycota</taxon>
        <taxon>Mucoromycotina</taxon>
        <taxon>Mucoromycetes</taxon>
        <taxon>Mucorales</taxon>
        <taxon>Mucorineae</taxon>
        <taxon>Rhizopodaceae</taxon>
        <taxon>Rhizopus</taxon>
    </lineage>
</organism>
<keyword evidence="3" id="KW-1185">Reference proteome</keyword>
<dbReference type="Pfam" id="PF13649">
    <property type="entry name" value="Methyltransf_25"/>
    <property type="match status" value="1"/>
</dbReference>
<evidence type="ECO:0000313" key="3">
    <source>
        <dbReference type="Proteomes" id="UP000252139"/>
    </source>
</evidence>
<accession>A0A367IZ36</accession>
<dbReference type="SUPFAM" id="SSF53335">
    <property type="entry name" value="S-adenosyl-L-methionine-dependent methyltransferases"/>
    <property type="match status" value="1"/>
</dbReference>
<dbReference type="OrthoDB" id="2013972at2759"/>
<dbReference type="PANTHER" id="PTHR43591:SF24">
    <property type="entry name" value="2-METHOXY-6-POLYPRENYL-1,4-BENZOQUINOL METHYLASE, MITOCHONDRIAL"/>
    <property type="match status" value="1"/>
</dbReference>
<dbReference type="EMBL" id="PJQL01002832">
    <property type="protein sequence ID" value="RCH82952.1"/>
    <property type="molecule type" value="Genomic_DNA"/>
</dbReference>
<sequence>MGNCFTSFLELKKRNNQRSDYQNTMASIQKVTSETEYISMDISREFHSEDKSTYWLPKDEEEQKRLIAQHFAFKELYGGNVLPSIIQNLDFEKGVTILDVGCGSGVWMMDMMHEYPNCTFYGCDIVNTVNRVLDLEKINFSYGNVVKGLPYPDNTFDFVHMRFFVLALRIDEWPLAVKEVIRVTKPGGFIQLSDVDGKLPKETSVAYYKLMSAIQTACNSRGQNAEMGKELDNLVRENDNVKIVQADYRAYENTAAAKKFVWDIVEGAKSMQPALGPLLGLKNKVDMDHFSKELKHCLETKESFFYLNSVAAQKIQ</sequence>
<gene>
    <name evidence="2" type="ORF">CU097_004943</name>
</gene>
<name>A0A367IZ36_RHIAZ</name>
<dbReference type="Gene3D" id="3.40.50.150">
    <property type="entry name" value="Vaccinia Virus protein VP39"/>
    <property type="match status" value="1"/>
</dbReference>
<dbReference type="AlphaFoldDB" id="A0A367IZ36"/>
<dbReference type="InterPro" id="IPR029063">
    <property type="entry name" value="SAM-dependent_MTases_sf"/>
</dbReference>
<feature type="domain" description="Methyltransferase" evidence="1">
    <location>
        <begin position="97"/>
        <end position="188"/>
    </location>
</feature>
<dbReference type="Proteomes" id="UP000252139">
    <property type="component" value="Unassembled WGS sequence"/>
</dbReference>
<dbReference type="STRING" id="86630.A0A367IZ36"/>
<reference evidence="2 3" key="1">
    <citation type="journal article" date="2018" name="G3 (Bethesda)">
        <title>Phylogenetic and Phylogenomic Definition of Rhizopus Species.</title>
        <authorList>
            <person name="Gryganskyi A.P."/>
            <person name="Golan J."/>
            <person name="Dolatabadi S."/>
            <person name="Mondo S."/>
            <person name="Robb S."/>
            <person name="Idnurm A."/>
            <person name="Muszewska A."/>
            <person name="Steczkiewicz K."/>
            <person name="Masonjones S."/>
            <person name="Liao H.L."/>
            <person name="Gajdeczka M.T."/>
            <person name="Anike F."/>
            <person name="Vuek A."/>
            <person name="Anishchenko I.M."/>
            <person name="Voigt K."/>
            <person name="de Hoog G.S."/>
            <person name="Smith M.E."/>
            <person name="Heitman J."/>
            <person name="Vilgalys R."/>
            <person name="Stajich J.E."/>
        </authorList>
    </citation>
    <scope>NUCLEOTIDE SEQUENCE [LARGE SCALE GENOMIC DNA]</scope>
    <source>
        <strain evidence="2 3">CBS 357.93</strain>
    </source>
</reference>
<evidence type="ECO:0000259" key="1">
    <source>
        <dbReference type="Pfam" id="PF13649"/>
    </source>
</evidence>
<comment type="caution">
    <text evidence="2">The sequence shown here is derived from an EMBL/GenBank/DDBJ whole genome shotgun (WGS) entry which is preliminary data.</text>
</comment>
<evidence type="ECO:0000313" key="2">
    <source>
        <dbReference type="EMBL" id="RCH82952.1"/>
    </source>
</evidence>